<dbReference type="AlphaFoldDB" id="A0A8T2TLD5"/>
<comment type="caution">
    <text evidence="1">The sequence shown here is derived from an EMBL/GenBank/DDBJ whole genome shotgun (WGS) entry which is preliminary data.</text>
</comment>
<protein>
    <submittedName>
        <fullName evidence="1">Uncharacterized protein</fullName>
    </submittedName>
</protein>
<dbReference type="EMBL" id="CM035417">
    <property type="protein sequence ID" value="KAH7423492.1"/>
    <property type="molecule type" value="Genomic_DNA"/>
</dbReference>
<gene>
    <name evidence="1" type="ORF">KP509_12G057900</name>
</gene>
<proteinExistence type="predicted"/>
<accession>A0A8T2TLD5</accession>
<sequence length="112" mass="13901">MKCMYIHNNRYIHTQIDTYMCICIHTYMHAYIHTYIHTCMHVCIHQTYIHKKDTCIHTYMHACMHTSNIHTYIFNVAAEKRKIDQTYRYIQRRTLREHYSLCYVKQFQNHHT</sequence>
<dbReference type="Proteomes" id="UP000825935">
    <property type="component" value="Chromosome 12"/>
</dbReference>
<name>A0A8T2TLD5_CERRI</name>
<reference evidence="1" key="1">
    <citation type="submission" date="2021-08" db="EMBL/GenBank/DDBJ databases">
        <title>WGS assembly of Ceratopteris richardii.</title>
        <authorList>
            <person name="Marchant D.B."/>
            <person name="Chen G."/>
            <person name="Jenkins J."/>
            <person name="Shu S."/>
            <person name="Leebens-Mack J."/>
            <person name="Grimwood J."/>
            <person name="Schmutz J."/>
            <person name="Soltis P."/>
            <person name="Soltis D."/>
            <person name="Chen Z.-H."/>
        </authorList>
    </citation>
    <scope>NUCLEOTIDE SEQUENCE</scope>
    <source>
        <strain evidence="1">Whitten #5841</strain>
        <tissue evidence="1">Leaf</tissue>
    </source>
</reference>
<keyword evidence="2" id="KW-1185">Reference proteome</keyword>
<evidence type="ECO:0000313" key="1">
    <source>
        <dbReference type="EMBL" id="KAH7423492.1"/>
    </source>
</evidence>
<organism evidence="1 2">
    <name type="scientific">Ceratopteris richardii</name>
    <name type="common">Triangle waterfern</name>
    <dbReference type="NCBI Taxonomy" id="49495"/>
    <lineage>
        <taxon>Eukaryota</taxon>
        <taxon>Viridiplantae</taxon>
        <taxon>Streptophyta</taxon>
        <taxon>Embryophyta</taxon>
        <taxon>Tracheophyta</taxon>
        <taxon>Polypodiopsida</taxon>
        <taxon>Polypodiidae</taxon>
        <taxon>Polypodiales</taxon>
        <taxon>Pteridineae</taxon>
        <taxon>Pteridaceae</taxon>
        <taxon>Parkerioideae</taxon>
        <taxon>Ceratopteris</taxon>
    </lineage>
</organism>
<evidence type="ECO:0000313" key="2">
    <source>
        <dbReference type="Proteomes" id="UP000825935"/>
    </source>
</evidence>
<dbReference type="OrthoDB" id="2020029at2759"/>